<dbReference type="PROSITE" id="PS50937">
    <property type="entry name" value="HTH_MERR_2"/>
    <property type="match status" value="1"/>
</dbReference>
<organism evidence="3 4">
    <name type="scientific">Paenibacillus medicaginis</name>
    <dbReference type="NCBI Taxonomy" id="1470560"/>
    <lineage>
        <taxon>Bacteria</taxon>
        <taxon>Bacillati</taxon>
        <taxon>Bacillota</taxon>
        <taxon>Bacilli</taxon>
        <taxon>Bacillales</taxon>
        <taxon>Paenibacillaceae</taxon>
        <taxon>Paenibacillus</taxon>
    </lineage>
</organism>
<dbReference type="EMBL" id="JBHIRY010000010">
    <property type="protein sequence ID" value="MFB5761197.1"/>
    <property type="molecule type" value="Genomic_DNA"/>
</dbReference>
<sequence length="274" mass="32082">MSTIQKTYFKTGEFAKICGVNKKTLFYYDDIGLFQPSITDEKGYRYYSYHQIKVFYTIASLKELNMPLKEIKAYLDIRTPELIVNLSKQKIIEVDREIEQLNYIKQILEEYINLTNQGMQADIDRIILEEQEEEAIICSGLFTEDSSNDYWKWLWAFYNFEANMSSQGTSFAGIMQAKEKILSGNYNDSSYFFVKITNKQDRPNTRIKPKGLYAVGYHRGGYGSMGEAYERMLAFLERNHLQMGSFAYEEYLIGEDTARSKEDYVTKITMEVEM</sequence>
<protein>
    <submittedName>
        <fullName evidence="3">MerR family transcriptional regulator</fullName>
    </submittedName>
</protein>
<evidence type="ECO:0000256" key="1">
    <source>
        <dbReference type="ARBA" id="ARBA00023125"/>
    </source>
</evidence>
<dbReference type="Proteomes" id="UP001580430">
    <property type="component" value="Unassembled WGS sequence"/>
</dbReference>
<dbReference type="InterPro" id="IPR047057">
    <property type="entry name" value="MerR_fam"/>
</dbReference>
<name>A0ABV5C0Z7_9BACL</name>
<evidence type="ECO:0000313" key="4">
    <source>
        <dbReference type="Proteomes" id="UP001580430"/>
    </source>
</evidence>
<evidence type="ECO:0000313" key="3">
    <source>
        <dbReference type="EMBL" id="MFB5761197.1"/>
    </source>
</evidence>
<dbReference type="Pfam" id="PF06445">
    <property type="entry name" value="GyrI-like"/>
    <property type="match status" value="1"/>
</dbReference>
<dbReference type="CDD" id="cd04782">
    <property type="entry name" value="HTH_BltR"/>
    <property type="match status" value="1"/>
</dbReference>
<dbReference type="SMART" id="SM00422">
    <property type="entry name" value="HTH_MERR"/>
    <property type="match status" value="1"/>
</dbReference>
<dbReference type="Pfam" id="PF13411">
    <property type="entry name" value="MerR_1"/>
    <property type="match status" value="1"/>
</dbReference>
<keyword evidence="4" id="KW-1185">Reference proteome</keyword>
<dbReference type="Gene3D" id="1.10.1660.10">
    <property type="match status" value="1"/>
</dbReference>
<feature type="domain" description="HTH merR-type" evidence="2">
    <location>
        <begin position="8"/>
        <end position="77"/>
    </location>
</feature>
<evidence type="ECO:0000259" key="2">
    <source>
        <dbReference type="PROSITE" id="PS50937"/>
    </source>
</evidence>
<comment type="caution">
    <text evidence="3">The sequence shown here is derived from an EMBL/GenBank/DDBJ whole genome shotgun (WGS) entry which is preliminary data.</text>
</comment>
<gene>
    <name evidence="3" type="ORF">ACE5LO_12420</name>
</gene>
<dbReference type="PROSITE" id="PS00552">
    <property type="entry name" value="HTH_MERR_1"/>
    <property type="match status" value="1"/>
</dbReference>
<dbReference type="PANTHER" id="PTHR30204:SF85">
    <property type="entry name" value="MULTIDRUG-EFFLUX TRANSPORTER 2 REGULATOR"/>
    <property type="match status" value="1"/>
</dbReference>
<dbReference type="InterPro" id="IPR011256">
    <property type="entry name" value="Reg_factor_effector_dom_sf"/>
</dbReference>
<dbReference type="Gene3D" id="3.20.80.10">
    <property type="entry name" value="Regulatory factor, effector binding domain"/>
    <property type="match status" value="1"/>
</dbReference>
<reference evidence="3 4" key="1">
    <citation type="submission" date="2024-09" db="EMBL/GenBank/DDBJ databases">
        <title>Paenibacillus zeirhizospherea sp. nov., isolated from surface of the maize (Zea mays) roots in a horticulture field, Hungary.</title>
        <authorList>
            <person name="Marton D."/>
            <person name="Farkas M."/>
            <person name="Bedics A."/>
            <person name="Toth E."/>
            <person name="Tancsics A."/>
            <person name="Boka K."/>
            <person name="Marati G."/>
            <person name="Kriszt B."/>
            <person name="Cserhati M."/>
        </authorList>
    </citation>
    <scope>NUCLEOTIDE SEQUENCE [LARGE SCALE GENOMIC DNA]</scope>
    <source>
        <strain evidence="3 4">JCM 18446</strain>
    </source>
</reference>
<proteinExistence type="predicted"/>
<keyword evidence="1" id="KW-0238">DNA-binding</keyword>
<dbReference type="InterPro" id="IPR009061">
    <property type="entry name" value="DNA-bd_dom_put_sf"/>
</dbReference>
<dbReference type="InterPro" id="IPR029442">
    <property type="entry name" value="GyrI-like"/>
</dbReference>
<dbReference type="RefSeq" id="WP_375520342.1">
    <property type="nucleotide sequence ID" value="NZ_JBHIRY010000010.1"/>
</dbReference>
<dbReference type="PANTHER" id="PTHR30204">
    <property type="entry name" value="REDOX-CYCLING DRUG-SENSING TRANSCRIPTIONAL ACTIVATOR SOXR"/>
    <property type="match status" value="1"/>
</dbReference>
<dbReference type="SUPFAM" id="SSF46955">
    <property type="entry name" value="Putative DNA-binding domain"/>
    <property type="match status" value="1"/>
</dbReference>
<dbReference type="SUPFAM" id="SSF55136">
    <property type="entry name" value="Probable bacterial effector-binding domain"/>
    <property type="match status" value="1"/>
</dbReference>
<accession>A0ABV5C0Z7</accession>
<dbReference type="InterPro" id="IPR000551">
    <property type="entry name" value="MerR-type_HTH_dom"/>
</dbReference>